<dbReference type="EMBL" id="BT025105">
    <property type="protein sequence ID" value="ABE73276.1"/>
    <property type="molecule type" value="mRNA"/>
</dbReference>
<dbReference type="PANTHER" id="PTHR13140:SF561">
    <property type="entry name" value="MIP31562P1"/>
    <property type="match status" value="1"/>
</dbReference>
<organism evidence="8">
    <name type="scientific">Drosophila melanogaster</name>
    <name type="common">Fruit fly</name>
    <dbReference type="NCBI Taxonomy" id="7227"/>
    <lineage>
        <taxon>Eukaryota</taxon>
        <taxon>Metazoa</taxon>
        <taxon>Ecdysozoa</taxon>
        <taxon>Arthropoda</taxon>
        <taxon>Hexapoda</taxon>
        <taxon>Insecta</taxon>
        <taxon>Pterygota</taxon>
        <taxon>Neoptera</taxon>
        <taxon>Endopterygota</taxon>
        <taxon>Diptera</taxon>
        <taxon>Brachycera</taxon>
        <taxon>Muscomorpha</taxon>
        <taxon>Ephydroidea</taxon>
        <taxon>Drosophilidae</taxon>
        <taxon>Drosophila</taxon>
        <taxon>Sophophora</taxon>
    </lineage>
</organism>
<dbReference type="Gene3D" id="1.10.340.70">
    <property type="match status" value="1"/>
</dbReference>
<dbReference type="Gene3D" id="1.20.120.720">
    <property type="entry name" value="Myosin VI head, motor domain, U50 subdomain"/>
    <property type="match status" value="1"/>
</dbReference>
<keyword evidence="2" id="KW-0067">ATP-binding</keyword>
<dbReference type="InterPro" id="IPR001609">
    <property type="entry name" value="Myosin_head_motor_dom-like"/>
</dbReference>
<keyword evidence="5 6" id="KW-0009">Actin-binding</keyword>
<dbReference type="SMART" id="SM00242">
    <property type="entry name" value="MYSc"/>
    <property type="match status" value="1"/>
</dbReference>
<dbReference type="GO" id="GO:0016459">
    <property type="term" value="C:myosin complex"/>
    <property type="evidence" value="ECO:0007669"/>
    <property type="project" value="UniProtKB-KW"/>
</dbReference>
<dbReference type="VEuPathDB" id="VectorBase:FBgn0267431"/>
<keyword evidence="4" id="KW-0505">Motor protein</keyword>
<dbReference type="Gene3D" id="1.10.10.820">
    <property type="match status" value="1"/>
</dbReference>
<dbReference type="InterPro" id="IPR036961">
    <property type="entry name" value="Kinesin_motor_dom_sf"/>
</dbReference>
<keyword evidence="1" id="KW-0547">Nucleotide-binding</keyword>
<dbReference type="Pfam" id="PF00063">
    <property type="entry name" value="Myosin_head"/>
    <property type="match status" value="1"/>
</dbReference>
<dbReference type="PROSITE" id="PS51456">
    <property type="entry name" value="MYOSIN_MOTOR"/>
    <property type="match status" value="1"/>
</dbReference>
<keyword evidence="3 6" id="KW-0518">Myosin</keyword>
<feature type="domain" description="Myosin motor" evidence="7">
    <location>
        <begin position="1"/>
        <end position="358"/>
    </location>
</feature>
<name>Q1RKV5_DROME</name>
<dbReference type="InterPro" id="IPR027417">
    <property type="entry name" value="P-loop_NTPase"/>
</dbReference>
<evidence type="ECO:0000256" key="5">
    <source>
        <dbReference type="ARBA" id="ARBA00023203"/>
    </source>
</evidence>
<dbReference type="SUPFAM" id="SSF52540">
    <property type="entry name" value="P-loop containing nucleoside triphosphate hydrolases"/>
    <property type="match status" value="1"/>
</dbReference>
<dbReference type="PRINTS" id="PR00193">
    <property type="entry name" value="MYOSINHEAVY"/>
</dbReference>
<protein>
    <submittedName>
        <fullName evidence="8">IP10818p</fullName>
    </submittedName>
</protein>
<dbReference type="Gene3D" id="3.40.850.10">
    <property type="entry name" value="Kinesin motor domain"/>
    <property type="match status" value="1"/>
</dbReference>
<dbReference type="AlphaFoldDB" id="Q1RKV5"/>
<dbReference type="InterPro" id="IPR041588">
    <property type="entry name" value="Integrase_H2C2"/>
</dbReference>
<proteinExistence type="evidence at transcript level"/>
<dbReference type="Gene3D" id="1.20.58.530">
    <property type="match status" value="1"/>
</dbReference>
<dbReference type="GO" id="GO:0005524">
    <property type="term" value="F:ATP binding"/>
    <property type="evidence" value="ECO:0007669"/>
    <property type="project" value="UniProtKB-KW"/>
</dbReference>
<sequence>MLCFFKHGHFFQRLEMQAGINEISQLKVAQSEHVSIDNFKTMGKKILNSLRVALLNPVTLIEKLKEKEAILSTFHDDPIQGGHTGITKTLAKVKRYYYWKGNAKTTRNDNSSRFDYLLEQSRITFQSEGERNYHIMYQLVAQGQKNIGIANTFHLRPAEFYKYLNTSNSEKINMNLESKKFDAVTMAFTVLQIPQFVIDGVFKVISSILWLGNIEFIDVDGEVTDLTRSDQEAISIISMLLGLSRCDFKKVLLIRQINVRGNITEIPLKIKEALENRHALAKALYSKMFTWLVSKINNCTNPGQDDAKFLGVLDIFGFENFSHNSFEQLCINYTNEKLHKFFNHYVFALEQSILNSCC</sequence>
<dbReference type="PANTHER" id="PTHR13140">
    <property type="entry name" value="MYOSIN"/>
    <property type="match status" value="1"/>
</dbReference>
<evidence type="ECO:0000256" key="4">
    <source>
        <dbReference type="ARBA" id="ARBA00023175"/>
    </source>
</evidence>
<accession>Q1RKV5</accession>
<evidence type="ECO:0000256" key="6">
    <source>
        <dbReference type="PROSITE-ProRule" id="PRU00782"/>
    </source>
</evidence>
<evidence type="ECO:0000313" key="8">
    <source>
        <dbReference type="EMBL" id="ABE73276.1"/>
    </source>
</evidence>
<dbReference type="OrthoDB" id="6108017at2759"/>
<evidence type="ECO:0000256" key="3">
    <source>
        <dbReference type="ARBA" id="ARBA00023123"/>
    </source>
</evidence>
<dbReference type="Pfam" id="PF17921">
    <property type="entry name" value="Integrase_H2C2"/>
    <property type="match status" value="1"/>
</dbReference>
<dbReference type="GO" id="GO:0003779">
    <property type="term" value="F:actin binding"/>
    <property type="evidence" value="ECO:0007669"/>
    <property type="project" value="UniProtKB-KW"/>
</dbReference>
<evidence type="ECO:0000256" key="2">
    <source>
        <dbReference type="ARBA" id="ARBA00022840"/>
    </source>
</evidence>
<dbReference type="GO" id="GO:0003774">
    <property type="term" value="F:cytoskeletal motor activity"/>
    <property type="evidence" value="ECO:0007669"/>
    <property type="project" value="InterPro"/>
</dbReference>
<reference evidence="8" key="1">
    <citation type="submission" date="2006-04" db="EMBL/GenBank/DDBJ databases">
        <authorList>
            <person name="Stapleton M."/>
            <person name="Carlson J."/>
            <person name="Chavez C."/>
            <person name="Frise E."/>
            <person name="George R."/>
            <person name="Pacleb J."/>
            <person name="Park S."/>
            <person name="Wan K."/>
            <person name="Yu C."/>
            <person name="Celniker S."/>
        </authorList>
    </citation>
    <scope>NUCLEOTIDE SEQUENCE</scope>
</reference>
<evidence type="ECO:0000256" key="1">
    <source>
        <dbReference type="ARBA" id="ARBA00022741"/>
    </source>
</evidence>
<dbReference type="ExpressionAtlas" id="Q1RKV5">
    <property type="expression patterns" value="baseline and differential"/>
</dbReference>
<comment type="similarity">
    <text evidence="6">Belongs to the TRAFAC class myosin-kinesin ATPase superfamily. Myosin family.</text>
</comment>
<comment type="caution">
    <text evidence="6">Lacks conserved residue(s) required for the propagation of feature annotation.</text>
</comment>
<evidence type="ECO:0000259" key="7">
    <source>
        <dbReference type="PROSITE" id="PS51456"/>
    </source>
</evidence>